<organism evidence="1 2">
    <name type="scientific">Choristoneura fumiferana</name>
    <name type="common">Spruce budworm moth</name>
    <name type="synonym">Archips fumiferana</name>
    <dbReference type="NCBI Taxonomy" id="7141"/>
    <lineage>
        <taxon>Eukaryota</taxon>
        <taxon>Metazoa</taxon>
        <taxon>Ecdysozoa</taxon>
        <taxon>Arthropoda</taxon>
        <taxon>Hexapoda</taxon>
        <taxon>Insecta</taxon>
        <taxon>Pterygota</taxon>
        <taxon>Neoptera</taxon>
        <taxon>Endopterygota</taxon>
        <taxon>Lepidoptera</taxon>
        <taxon>Glossata</taxon>
        <taxon>Ditrysia</taxon>
        <taxon>Tortricoidea</taxon>
        <taxon>Tortricidae</taxon>
        <taxon>Tortricinae</taxon>
        <taxon>Choristoneura</taxon>
    </lineage>
</organism>
<accession>A0ACC0JYF6</accession>
<name>A0ACC0JYF6_CHOFU</name>
<gene>
    <name evidence="1" type="ORF">MSG28_007668</name>
</gene>
<comment type="caution">
    <text evidence="1">The sequence shown here is derived from an EMBL/GenBank/DDBJ whole genome shotgun (WGS) entry which is preliminary data.</text>
</comment>
<proteinExistence type="predicted"/>
<keyword evidence="2" id="KW-1185">Reference proteome</keyword>
<evidence type="ECO:0000313" key="1">
    <source>
        <dbReference type="EMBL" id="KAI8429114.1"/>
    </source>
</evidence>
<dbReference type="EMBL" id="CM046112">
    <property type="protein sequence ID" value="KAI8429114.1"/>
    <property type="molecule type" value="Genomic_DNA"/>
</dbReference>
<evidence type="ECO:0000313" key="2">
    <source>
        <dbReference type="Proteomes" id="UP001064048"/>
    </source>
</evidence>
<sequence length="285" mass="32040">MLAISILRNRVGLHTLADLLTIREMISQEVLMEIEKAAAEWGVHIERVAIKNVVLPQELQKAMAAEAEGKRLAKAKIIEAEGEIKTAENLKEASKIIMENPQIMLCLTKDSLSVTVQAVIYYKVFDPLWAVINVSNFKLSTQFLAATILRNTVSSRKLSQLLKNRSDVSDYVLQRMKRLTFEWGISVIRTEIKDISLPLQLQKAMAAEAESSRLANAKIIVASSEIASTKSLQQATVMLMDNPWCMQLRYLQSLHMIAGPQTHTVVFPYSVDLIKKLFSDNDNNK</sequence>
<reference evidence="1 2" key="1">
    <citation type="journal article" date="2022" name="Genome Biol. Evol.">
        <title>The Spruce Budworm Genome: Reconstructing the Evolutionary History of Antifreeze Proteins.</title>
        <authorList>
            <person name="Beliveau C."/>
            <person name="Gagne P."/>
            <person name="Picq S."/>
            <person name="Vernygora O."/>
            <person name="Keeling C.I."/>
            <person name="Pinkney K."/>
            <person name="Doucet D."/>
            <person name="Wen F."/>
            <person name="Johnston J.S."/>
            <person name="Maaroufi H."/>
            <person name="Boyle B."/>
            <person name="Laroche J."/>
            <person name="Dewar K."/>
            <person name="Juretic N."/>
            <person name="Blackburn G."/>
            <person name="Nisole A."/>
            <person name="Brunet B."/>
            <person name="Brandao M."/>
            <person name="Lumley L."/>
            <person name="Duan J."/>
            <person name="Quan G."/>
            <person name="Lucarotti C.J."/>
            <person name="Roe A.D."/>
            <person name="Sperling F.A.H."/>
            <person name="Levesque R.C."/>
            <person name="Cusson M."/>
        </authorList>
    </citation>
    <scope>NUCLEOTIDE SEQUENCE [LARGE SCALE GENOMIC DNA]</scope>
    <source>
        <strain evidence="1">Glfc:IPQL:Cfum</strain>
    </source>
</reference>
<dbReference type="Proteomes" id="UP001064048">
    <property type="component" value="Chromosome 12"/>
</dbReference>
<protein>
    <submittedName>
        <fullName evidence="1">Uncharacterized protein</fullName>
    </submittedName>
</protein>